<dbReference type="EMBL" id="CP073910">
    <property type="protein sequence ID" value="QUT06393.1"/>
    <property type="molecule type" value="Genomic_DNA"/>
</dbReference>
<evidence type="ECO:0000313" key="3">
    <source>
        <dbReference type="Proteomes" id="UP000681425"/>
    </source>
</evidence>
<organism evidence="2 3">
    <name type="scientific">Sphingobium phenoxybenzoativorans</name>
    <dbReference type="NCBI Taxonomy" id="1592790"/>
    <lineage>
        <taxon>Bacteria</taxon>
        <taxon>Pseudomonadati</taxon>
        <taxon>Pseudomonadota</taxon>
        <taxon>Alphaproteobacteria</taxon>
        <taxon>Sphingomonadales</taxon>
        <taxon>Sphingomonadaceae</taxon>
        <taxon>Sphingobium</taxon>
    </lineage>
</organism>
<dbReference type="PROSITE" id="PS51819">
    <property type="entry name" value="VOC"/>
    <property type="match status" value="1"/>
</dbReference>
<dbReference type="RefSeq" id="WP_212609772.1">
    <property type="nucleotide sequence ID" value="NZ_CP073910.1"/>
</dbReference>
<keyword evidence="3" id="KW-1185">Reference proteome</keyword>
<dbReference type="KEGG" id="spph:KFK14_02635"/>
<dbReference type="InterPro" id="IPR029068">
    <property type="entry name" value="Glyas_Bleomycin-R_OHBP_Dase"/>
</dbReference>
<sequence>MVGLNYDGGLTLAMSATSLDRTIAWYESVLGFTLLYRMNDIAWCEMQSPVARVNIGFSEVEAVTPGGGAVPTWGVSDIEAAKAALAAQNVRMDGDIMVIPDMVKLLTFFDPDGNALMFYQDMAAA</sequence>
<dbReference type="Gene3D" id="3.10.180.10">
    <property type="entry name" value="2,3-Dihydroxybiphenyl 1,2-Dioxygenase, domain 1"/>
    <property type="match status" value="1"/>
</dbReference>
<accession>A0A975K992</accession>
<dbReference type="InterPro" id="IPR037523">
    <property type="entry name" value="VOC_core"/>
</dbReference>
<proteinExistence type="predicted"/>
<dbReference type="CDD" id="cd06587">
    <property type="entry name" value="VOC"/>
    <property type="match status" value="1"/>
</dbReference>
<evidence type="ECO:0000313" key="2">
    <source>
        <dbReference type="EMBL" id="QUT06393.1"/>
    </source>
</evidence>
<dbReference type="Proteomes" id="UP000681425">
    <property type="component" value="Chromosome"/>
</dbReference>
<name>A0A975K992_9SPHN</name>
<protein>
    <submittedName>
        <fullName evidence="2">VOC family protein</fullName>
    </submittedName>
</protein>
<dbReference type="AlphaFoldDB" id="A0A975K992"/>
<evidence type="ECO:0000259" key="1">
    <source>
        <dbReference type="PROSITE" id="PS51819"/>
    </source>
</evidence>
<dbReference type="InterPro" id="IPR004360">
    <property type="entry name" value="Glyas_Fos-R_dOase_dom"/>
</dbReference>
<reference evidence="2" key="1">
    <citation type="submission" date="2021-04" db="EMBL/GenBank/DDBJ databases">
        <title>Isolation of p-tert-butylphenol degrading bacteria Sphingobium phenoxybenzoativorans Tas13 from active sludge.</title>
        <authorList>
            <person name="Li Y."/>
        </authorList>
    </citation>
    <scope>NUCLEOTIDE SEQUENCE</scope>
    <source>
        <strain evidence="2">Tas13</strain>
    </source>
</reference>
<feature type="domain" description="VOC" evidence="1">
    <location>
        <begin position="8"/>
        <end position="121"/>
    </location>
</feature>
<dbReference type="SUPFAM" id="SSF54593">
    <property type="entry name" value="Glyoxalase/Bleomycin resistance protein/Dihydroxybiphenyl dioxygenase"/>
    <property type="match status" value="1"/>
</dbReference>
<dbReference type="Pfam" id="PF00903">
    <property type="entry name" value="Glyoxalase"/>
    <property type="match status" value="1"/>
</dbReference>
<gene>
    <name evidence="2" type="ORF">KFK14_02635</name>
</gene>